<evidence type="ECO:0000313" key="3">
    <source>
        <dbReference type="Proteomes" id="UP000004736"/>
    </source>
</evidence>
<comment type="caution">
    <text evidence="2">The sequence shown here is derived from an EMBL/GenBank/DDBJ whole genome shotgun (WGS) entry which is preliminary data.</text>
</comment>
<keyword evidence="1" id="KW-0175">Coiled coil</keyword>
<dbReference type="HOGENOM" id="CLU_2878601_0_0_9"/>
<reference evidence="2" key="1">
    <citation type="submission" date="2009-09" db="EMBL/GenBank/DDBJ databases">
        <authorList>
            <person name="Weinstock G."/>
            <person name="Sodergren E."/>
            <person name="Clifton S."/>
            <person name="Fulton L."/>
            <person name="Fulton B."/>
            <person name="Courtney L."/>
            <person name="Fronick C."/>
            <person name="Harrison M."/>
            <person name="Strong C."/>
            <person name="Farmer C."/>
            <person name="Delahaunty K."/>
            <person name="Markovic C."/>
            <person name="Hall O."/>
            <person name="Minx P."/>
            <person name="Tomlinson C."/>
            <person name="Mitreva M."/>
            <person name="Nelson J."/>
            <person name="Hou S."/>
            <person name="Wollam A."/>
            <person name="Pepin K.H."/>
            <person name="Johnson M."/>
            <person name="Bhonagiri V."/>
            <person name="Nash W.E."/>
            <person name="Warren W."/>
            <person name="Chinwalla A."/>
            <person name="Mardis E.R."/>
            <person name="Wilson R.K."/>
        </authorList>
    </citation>
    <scope>NUCLEOTIDE SEQUENCE [LARGE SCALE GENOMIC DNA]</scope>
    <source>
        <strain evidence="2">DSM 15470</strain>
    </source>
</reference>
<feature type="coiled-coil region" evidence="1">
    <location>
        <begin position="5"/>
        <end position="32"/>
    </location>
</feature>
<gene>
    <name evidence="2" type="ORF">GCWU000321_01898</name>
</gene>
<sequence length="63" mass="7655">MEHIIMDIISRLEDVKQERRKMKRLMERWEQVSKCISSPSSAILGDKVQTNRRLLYFRRYLTA</sequence>
<dbReference type="EMBL" id="ACIM02000001">
    <property type="protein sequence ID" value="EEW97902.1"/>
    <property type="molecule type" value="Genomic_DNA"/>
</dbReference>
<evidence type="ECO:0000256" key="1">
    <source>
        <dbReference type="SAM" id="Coils"/>
    </source>
</evidence>
<dbReference type="Proteomes" id="UP000004736">
    <property type="component" value="Unassembled WGS sequence"/>
</dbReference>
<dbReference type="AlphaFoldDB" id="C9LQR6"/>
<proteinExistence type="predicted"/>
<evidence type="ECO:0000313" key="2">
    <source>
        <dbReference type="EMBL" id="EEW97902.1"/>
    </source>
</evidence>
<name>C9LQR6_9FIRM</name>
<accession>C9LQR6</accession>
<keyword evidence="3" id="KW-1185">Reference proteome</keyword>
<protein>
    <submittedName>
        <fullName evidence="2">Uncharacterized protein</fullName>
    </submittedName>
</protein>
<organism evidence="2 3">
    <name type="scientific">Dialister invisus DSM 15470</name>
    <dbReference type="NCBI Taxonomy" id="592028"/>
    <lineage>
        <taxon>Bacteria</taxon>
        <taxon>Bacillati</taxon>
        <taxon>Bacillota</taxon>
        <taxon>Negativicutes</taxon>
        <taxon>Veillonellales</taxon>
        <taxon>Veillonellaceae</taxon>
        <taxon>Dialister</taxon>
    </lineage>
</organism>